<sequence length="127" mass="14296">MFDTGADDQFIWLRRDYRQTDSSYVSYSHLSEHTTSSFDFGYDGYAAACNFGGELLQMTAPSKKYGIIFARGDLEYSLYLALGRGQRERGGKATFGLKLPSTEDILPQKTDRPRVLQLSLASERICS</sequence>
<keyword evidence="2" id="KW-1185">Reference proteome</keyword>
<gene>
    <name evidence="1" type="ORF">B0I35DRAFT_179553</name>
</gene>
<evidence type="ECO:0000313" key="1">
    <source>
        <dbReference type="EMBL" id="KAH7303391.1"/>
    </source>
</evidence>
<name>A0A8K0WKH8_9HYPO</name>
<dbReference type="AlphaFoldDB" id="A0A8K0WKH8"/>
<reference evidence="1" key="1">
    <citation type="journal article" date="2021" name="Nat. Commun.">
        <title>Genetic determinants of endophytism in the Arabidopsis root mycobiome.</title>
        <authorList>
            <person name="Mesny F."/>
            <person name="Miyauchi S."/>
            <person name="Thiergart T."/>
            <person name="Pickel B."/>
            <person name="Atanasova L."/>
            <person name="Karlsson M."/>
            <person name="Huettel B."/>
            <person name="Barry K.W."/>
            <person name="Haridas S."/>
            <person name="Chen C."/>
            <person name="Bauer D."/>
            <person name="Andreopoulos W."/>
            <person name="Pangilinan J."/>
            <person name="LaButti K."/>
            <person name="Riley R."/>
            <person name="Lipzen A."/>
            <person name="Clum A."/>
            <person name="Drula E."/>
            <person name="Henrissat B."/>
            <person name="Kohler A."/>
            <person name="Grigoriev I.V."/>
            <person name="Martin F.M."/>
            <person name="Hacquard S."/>
        </authorList>
    </citation>
    <scope>NUCLEOTIDE SEQUENCE</scope>
    <source>
        <strain evidence="1">MPI-CAGE-CH-0235</strain>
    </source>
</reference>
<organism evidence="1 2">
    <name type="scientific">Stachybotrys elegans</name>
    <dbReference type="NCBI Taxonomy" id="80388"/>
    <lineage>
        <taxon>Eukaryota</taxon>
        <taxon>Fungi</taxon>
        <taxon>Dikarya</taxon>
        <taxon>Ascomycota</taxon>
        <taxon>Pezizomycotina</taxon>
        <taxon>Sordariomycetes</taxon>
        <taxon>Hypocreomycetidae</taxon>
        <taxon>Hypocreales</taxon>
        <taxon>Stachybotryaceae</taxon>
        <taxon>Stachybotrys</taxon>
    </lineage>
</organism>
<accession>A0A8K0WKH8</accession>
<proteinExistence type="predicted"/>
<comment type="caution">
    <text evidence="1">The sequence shown here is derived from an EMBL/GenBank/DDBJ whole genome shotgun (WGS) entry which is preliminary data.</text>
</comment>
<dbReference type="EMBL" id="JAGPNK010000034">
    <property type="protein sequence ID" value="KAH7303391.1"/>
    <property type="molecule type" value="Genomic_DNA"/>
</dbReference>
<protein>
    <submittedName>
        <fullName evidence="1">Uncharacterized protein</fullName>
    </submittedName>
</protein>
<dbReference type="Proteomes" id="UP000813444">
    <property type="component" value="Unassembled WGS sequence"/>
</dbReference>
<evidence type="ECO:0000313" key="2">
    <source>
        <dbReference type="Proteomes" id="UP000813444"/>
    </source>
</evidence>
<dbReference type="OrthoDB" id="5430750at2759"/>